<dbReference type="PANTHER" id="PTHR46268:SF8">
    <property type="entry name" value="UNIVERSAL STRESS PROTEIN SLL1388"/>
    <property type="match status" value="1"/>
</dbReference>
<name>B8HST5_CYAP4</name>
<sequence length="160" mass="17605">MSFQKILVAIDRSELGPTVFARAMELAQAFQAKLYLLHCLIVDTSLEPALPPLSSGMSDLGIYPHLVDQLTWDEQVQTQQQQAIALLQTYNETAWGLGLSTEFAFKVGEPGHAICETARDWSADLILMGRRGRRGLAEALLGSISNYVIHHAPCSVLVIQ</sequence>
<dbReference type="Pfam" id="PF00582">
    <property type="entry name" value="Usp"/>
    <property type="match status" value="1"/>
</dbReference>
<dbReference type="InterPro" id="IPR006015">
    <property type="entry name" value="Universal_stress_UspA"/>
</dbReference>
<dbReference type="KEGG" id="cyn:Cyan7425_0340"/>
<comment type="similarity">
    <text evidence="1">Belongs to the universal stress protein A family.</text>
</comment>
<accession>B8HST5</accession>
<dbReference type="Gene3D" id="3.40.50.620">
    <property type="entry name" value="HUPs"/>
    <property type="match status" value="1"/>
</dbReference>
<dbReference type="PRINTS" id="PR01438">
    <property type="entry name" value="UNVRSLSTRESS"/>
</dbReference>
<dbReference type="CDD" id="cd00293">
    <property type="entry name" value="USP-like"/>
    <property type="match status" value="1"/>
</dbReference>
<evidence type="ECO:0000313" key="3">
    <source>
        <dbReference type="EMBL" id="ACL42732.1"/>
    </source>
</evidence>
<evidence type="ECO:0000259" key="2">
    <source>
        <dbReference type="Pfam" id="PF00582"/>
    </source>
</evidence>
<feature type="domain" description="UspA" evidence="2">
    <location>
        <begin position="3"/>
        <end position="159"/>
    </location>
</feature>
<dbReference type="eggNOG" id="COG0589">
    <property type="taxonomic scope" value="Bacteria"/>
</dbReference>
<dbReference type="InterPro" id="IPR014729">
    <property type="entry name" value="Rossmann-like_a/b/a_fold"/>
</dbReference>
<organism evidence="3">
    <name type="scientific">Cyanothece sp. (strain PCC 7425 / ATCC 29141)</name>
    <dbReference type="NCBI Taxonomy" id="395961"/>
    <lineage>
        <taxon>Bacteria</taxon>
        <taxon>Bacillati</taxon>
        <taxon>Cyanobacteriota</taxon>
        <taxon>Cyanophyceae</taxon>
        <taxon>Gomontiellales</taxon>
        <taxon>Cyanothecaceae</taxon>
        <taxon>Cyanothece</taxon>
    </lineage>
</organism>
<dbReference type="SUPFAM" id="SSF52402">
    <property type="entry name" value="Adenine nucleotide alpha hydrolases-like"/>
    <property type="match status" value="1"/>
</dbReference>
<dbReference type="HOGENOM" id="CLU_049301_16_1_3"/>
<dbReference type="OrthoDB" id="516822at2"/>
<dbReference type="AlphaFoldDB" id="B8HST5"/>
<dbReference type="InterPro" id="IPR006016">
    <property type="entry name" value="UspA"/>
</dbReference>
<protein>
    <submittedName>
        <fullName evidence="3">UspA domain protein</fullName>
    </submittedName>
</protein>
<gene>
    <name evidence="3" type="ordered locus">Cyan7425_0340</name>
</gene>
<dbReference type="EMBL" id="CP001344">
    <property type="protein sequence ID" value="ACL42732.1"/>
    <property type="molecule type" value="Genomic_DNA"/>
</dbReference>
<reference evidence="3" key="1">
    <citation type="submission" date="2009-01" db="EMBL/GenBank/DDBJ databases">
        <title>Complete sequence of chromosome Cyanothece sp. PCC 7425.</title>
        <authorList>
            <consortium name="US DOE Joint Genome Institute"/>
            <person name="Lucas S."/>
            <person name="Copeland A."/>
            <person name="Lapidus A."/>
            <person name="Glavina del Rio T."/>
            <person name="Dalin E."/>
            <person name="Tice H."/>
            <person name="Bruce D."/>
            <person name="Goodwin L."/>
            <person name="Pitluck S."/>
            <person name="Sims D."/>
            <person name="Meineke L."/>
            <person name="Brettin T."/>
            <person name="Detter J.C."/>
            <person name="Han C."/>
            <person name="Larimer F."/>
            <person name="Land M."/>
            <person name="Hauser L."/>
            <person name="Kyrpides N."/>
            <person name="Ovchinnikova G."/>
            <person name="Liberton M."/>
            <person name="Stoeckel J."/>
            <person name="Banerjee A."/>
            <person name="Singh A."/>
            <person name="Page L."/>
            <person name="Sato H."/>
            <person name="Zhao L."/>
            <person name="Sherman L."/>
            <person name="Pakrasi H."/>
            <person name="Richardson P."/>
        </authorList>
    </citation>
    <scope>NUCLEOTIDE SEQUENCE</scope>
    <source>
        <strain evidence="3">PCC 7425</strain>
    </source>
</reference>
<dbReference type="STRING" id="395961.Cyan7425_0340"/>
<dbReference type="PANTHER" id="PTHR46268">
    <property type="entry name" value="STRESS RESPONSE PROTEIN NHAX"/>
    <property type="match status" value="1"/>
</dbReference>
<proteinExistence type="inferred from homology"/>
<evidence type="ECO:0000256" key="1">
    <source>
        <dbReference type="ARBA" id="ARBA00008791"/>
    </source>
</evidence>